<comment type="caution">
    <text evidence="1">The sequence shown here is derived from an EMBL/GenBank/DDBJ whole genome shotgun (WGS) entry which is preliminary data.</text>
</comment>
<dbReference type="EMBL" id="CM020620">
    <property type="protein sequence ID" value="KAK1869706.1"/>
    <property type="molecule type" value="Genomic_DNA"/>
</dbReference>
<protein>
    <submittedName>
        <fullName evidence="1">Uncharacterized protein</fullName>
    </submittedName>
</protein>
<accession>A0ACC3CIU8</accession>
<sequence length="480" mass="49266">MPSQEATHPLRLATQAATLVRDARLVVAHVASAPAMLGSAAWLLGGRRFRYDRPGSELDVRLYGRDLARIVIGGMLSLPVALVLLAVLAPALGWYLLWEWAPVPSRVPAWVRAAVGHPPLAATLWVVERLLAADRFASVALVSPPSLVHPPQAPASPAGALLAVEDAAIAAGDPPPSPAAVAATVTADRPEVWYLVNGVAEARSMVAGSLLALKAATGRDVTGLYNPSMGLGIDLLECLLGRSLDIASRPVEVISRRLGEDLCKGRRVVLLAHSQGGIIASNVVRSLLRDAAAGDAAALAAEWGGAEEGGAPRVPLSGTPLTTALLAHLEVYTWASAADDMPHGRLPDGSTVPFCEHFAAQGDLVSRLGALTFSGALAAGDDGADATKDGARHLENNVAAVVAASGGGGCGGGGGGVSLPGWHGVVHVLRAGPPGATGRTDFQGHLLKEHLLPAVAYGALGASSVFVNKYWVAPLRGRCE</sequence>
<evidence type="ECO:0000313" key="2">
    <source>
        <dbReference type="Proteomes" id="UP000798662"/>
    </source>
</evidence>
<gene>
    <name evidence="1" type="ORF">I4F81_012175</name>
</gene>
<keyword evidence="2" id="KW-1185">Reference proteome</keyword>
<name>A0ACC3CIU8_PYRYE</name>
<dbReference type="Proteomes" id="UP000798662">
    <property type="component" value="Chromosome 3"/>
</dbReference>
<proteinExistence type="predicted"/>
<reference evidence="1" key="1">
    <citation type="submission" date="2019-11" db="EMBL/GenBank/DDBJ databases">
        <title>Nori genome reveals adaptations in red seaweeds to the harsh intertidal environment.</title>
        <authorList>
            <person name="Wang D."/>
            <person name="Mao Y."/>
        </authorList>
    </citation>
    <scope>NUCLEOTIDE SEQUENCE</scope>
    <source>
        <tissue evidence="1">Gametophyte</tissue>
    </source>
</reference>
<evidence type="ECO:0000313" key="1">
    <source>
        <dbReference type="EMBL" id="KAK1869706.1"/>
    </source>
</evidence>
<organism evidence="1 2">
    <name type="scientific">Pyropia yezoensis</name>
    <name type="common">Susabi-nori</name>
    <name type="synonym">Porphyra yezoensis</name>
    <dbReference type="NCBI Taxonomy" id="2788"/>
    <lineage>
        <taxon>Eukaryota</taxon>
        <taxon>Rhodophyta</taxon>
        <taxon>Bangiophyceae</taxon>
        <taxon>Bangiales</taxon>
        <taxon>Bangiaceae</taxon>
        <taxon>Pyropia</taxon>
    </lineage>
</organism>